<keyword evidence="2" id="KW-1185">Reference proteome</keyword>
<evidence type="ECO:0000313" key="2">
    <source>
        <dbReference type="Proteomes" id="UP000054549"/>
    </source>
</evidence>
<accession>A0A0C2RW01</accession>
<proteinExistence type="predicted"/>
<dbReference type="AlphaFoldDB" id="A0A0C2RW01"/>
<dbReference type="Proteomes" id="UP000054549">
    <property type="component" value="Unassembled WGS sequence"/>
</dbReference>
<sequence>MDCTRAVWTRVCILQLITDERSRHSTTTECSRRLDRLCVDSPIIDRMNIHNDETAGCCFRTVETTRRDGGEPFEGRLCREPLIRMHAKGSRRFALDKRVVSFKLRAGRGGTNRLGAVFVQGESLTDTVYQQLICLRLTQGSSVDVKPSKGSESREGDSGYLLCASLSRHVFYG</sequence>
<evidence type="ECO:0000313" key="1">
    <source>
        <dbReference type="EMBL" id="KIL54415.1"/>
    </source>
</evidence>
<gene>
    <name evidence="1" type="ORF">M378DRAFT_182549</name>
</gene>
<dbReference type="InParanoid" id="A0A0C2RW01"/>
<dbReference type="EMBL" id="KN818759">
    <property type="protein sequence ID" value="KIL54415.1"/>
    <property type="molecule type" value="Genomic_DNA"/>
</dbReference>
<dbReference type="HOGENOM" id="CLU_1547154_0_0_1"/>
<organism evidence="1 2">
    <name type="scientific">Amanita muscaria (strain Koide BX008)</name>
    <dbReference type="NCBI Taxonomy" id="946122"/>
    <lineage>
        <taxon>Eukaryota</taxon>
        <taxon>Fungi</taxon>
        <taxon>Dikarya</taxon>
        <taxon>Basidiomycota</taxon>
        <taxon>Agaricomycotina</taxon>
        <taxon>Agaricomycetes</taxon>
        <taxon>Agaricomycetidae</taxon>
        <taxon>Agaricales</taxon>
        <taxon>Pluteineae</taxon>
        <taxon>Amanitaceae</taxon>
        <taxon>Amanita</taxon>
    </lineage>
</organism>
<reference evidence="1 2" key="1">
    <citation type="submission" date="2014-04" db="EMBL/GenBank/DDBJ databases">
        <title>Evolutionary Origins and Diversification of the Mycorrhizal Mutualists.</title>
        <authorList>
            <consortium name="DOE Joint Genome Institute"/>
            <consortium name="Mycorrhizal Genomics Consortium"/>
            <person name="Kohler A."/>
            <person name="Kuo A."/>
            <person name="Nagy L.G."/>
            <person name="Floudas D."/>
            <person name="Copeland A."/>
            <person name="Barry K.W."/>
            <person name="Cichocki N."/>
            <person name="Veneault-Fourrey C."/>
            <person name="LaButti K."/>
            <person name="Lindquist E.A."/>
            <person name="Lipzen A."/>
            <person name="Lundell T."/>
            <person name="Morin E."/>
            <person name="Murat C."/>
            <person name="Riley R."/>
            <person name="Ohm R."/>
            <person name="Sun H."/>
            <person name="Tunlid A."/>
            <person name="Henrissat B."/>
            <person name="Grigoriev I.V."/>
            <person name="Hibbett D.S."/>
            <person name="Martin F."/>
        </authorList>
    </citation>
    <scope>NUCLEOTIDE SEQUENCE [LARGE SCALE GENOMIC DNA]</scope>
    <source>
        <strain evidence="1 2">Koide BX008</strain>
    </source>
</reference>
<protein>
    <submittedName>
        <fullName evidence="1">Uncharacterized protein</fullName>
    </submittedName>
</protein>
<name>A0A0C2RW01_AMAMK</name>